<dbReference type="PROSITE" id="PS51186">
    <property type="entry name" value="GNAT"/>
    <property type="match status" value="1"/>
</dbReference>
<evidence type="ECO:0000259" key="1">
    <source>
        <dbReference type="PROSITE" id="PS51186"/>
    </source>
</evidence>
<dbReference type="RefSeq" id="WP_316426994.1">
    <property type="nucleotide sequence ID" value="NZ_CP130144.1"/>
</dbReference>
<dbReference type="AlphaFoldDB" id="A0AA96X4B1"/>
<protein>
    <submittedName>
        <fullName evidence="2">GNAT family N-acetyltransferase</fullName>
    </submittedName>
</protein>
<dbReference type="PANTHER" id="PTHR43792">
    <property type="entry name" value="GNAT FAMILY, PUTATIVE (AFU_ORTHOLOGUE AFUA_3G00765)-RELATED-RELATED"/>
    <property type="match status" value="1"/>
</dbReference>
<organism evidence="2">
    <name type="scientific">Leptolyngbya boryana CZ1</name>
    <dbReference type="NCBI Taxonomy" id="3060204"/>
    <lineage>
        <taxon>Bacteria</taxon>
        <taxon>Bacillati</taxon>
        <taxon>Cyanobacteriota</taxon>
        <taxon>Cyanophyceae</taxon>
        <taxon>Leptolyngbyales</taxon>
        <taxon>Leptolyngbyaceae</taxon>
        <taxon>Leptolyngbya group</taxon>
        <taxon>Leptolyngbya</taxon>
    </lineage>
</organism>
<name>A0AA96X4B1_LEPBY</name>
<dbReference type="InterPro" id="IPR000182">
    <property type="entry name" value="GNAT_dom"/>
</dbReference>
<evidence type="ECO:0000313" key="2">
    <source>
        <dbReference type="EMBL" id="WNZ45275.1"/>
    </source>
</evidence>
<feature type="domain" description="N-acetyltransferase" evidence="1">
    <location>
        <begin position="10"/>
        <end position="169"/>
    </location>
</feature>
<dbReference type="Gene3D" id="3.40.630.30">
    <property type="match status" value="1"/>
</dbReference>
<dbReference type="SUPFAM" id="SSF55729">
    <property type="entry name" value="Acyl-CoA N-acyltransferases (Nat)"/>
    <property type="match status" value="1"/>
</dbReference>
<reference evidence="2" key="1">
    <citation type="journal article" date="2023" name="Plants (Basel)">
        <title>Genomic Analysis of Leptolyngbya boryana CZ1 Reveals Efficient Carbon Fixation Modules.</title>
        <authorList>
            <person name="Bai X."/>
            <person name="Wang H."/>
            <person name="Cheng W."/>
            <person name="Wang J."/>
            <person name="Ma M."/>
            <person name="Hu H."/>
            <person name="Song Z."/>
            <person name="Ma H."/>
            <person name="Fan Y."/>
            <person name="Du C."/>
            <person name="Xu J."/>
        </authorList>
    </citation>
    <scope>NUCLEOTIDE SEQUENCE</scope>
    <source>
        <strain evidence="2">CZ1</strain>
    </source>
</reference>
<sequence length="169" mass="18974">MSDVLNSQRLRLRPCAIADCINLHALWIEAEVRRFLFDDRQISLDEARSLIEASLNSFAQHGYGVWLFFQQQRDEIAGFAGLLHSDGAAPSLIFGTHPQWWGHGYAREAALTILCYAFDQLGIQTIRVDVDAPNAASVRVLESLGMSRSGSAIVNQRPLLYYEIHKPCD</sequence>
<dbReference type="InterPro" id="IPR016181">
    <property type="entry name" value="Acyl_CoA_acyltransferase"/>
</dbReference>
<reference evidence="2" key="2">
    <citation type="submission" date="2023-07" db="EMBL/GenBank/DDBJ databases">
        <authorList>
            <person name="Bai X.-H."/>
            <person name="Wang H.-H."/>
            <person name="Wang J."/>
            <person name="Ma M.-Y."/>
            <person name="Hu H.-H."/>
            <person name="Song Z.-L."/>
            <person name="Ma H.-G."/>
            <person name="Fan Y."/>
            <person name="Du C.-Y."/>
            <person name="Xu J.-C."/>
        </authorList>
    </citation>
    <scope>NUCLEOTIDE SEQUENCE</scope>
    <source>
        <strain evidence="2">CZ1</strain>
    </source>
</reference>
<dbReference type="EMBL" id="CP130144">
    <property type="protein sequence ID" value="WNZ45275.1"/>
    <property type="molecule type" value="Genomic_DNA"/>
</dbReference>
<gene>
    <name evidence="2" type="ORF">Q2T42_26150</name>
</gene>
<proteinExistence type="predicted"/>
<dbReference type="Pfam" id="PF13302">
    <property type="entry name" value="Acetyltransf_3"/>
    <property type="match status" value="1"/>
</dbReference>
<dbReference type="GO" id="GO:0016747">
    <property type="term" value="F:acyltransferase activity, transferring groups other than amino-acyl groups"/>
    <property type="evidence" value="ECO:0007669"/>
    <property type="project" value="InterPro"/>
</dbReference>
<dbReference type="PANTHER" id="PTHR43792:SF1">
    <property type="entry name" value="N-ACETYLTRANSFERASE DOMAIN-CONTAINING PROTEIN"/>
    <property type="match status" value="1"/>
</dbReference>
<accession>A0AA96X4B1</accession>
<dbReference type="InterPro" id="IPR051531">
    <property type="entry name" value="N-acetyltransferase"/>
</dbReference>